<reference evidence="2" key="1">
    <citation type="submission" date="2015-10" db="EMBL/GenBank/DDBJ databases">
        <authorList>
            <person name="Ju K.-S."/>
            <person name="Doroghazi J.R."/>
            <person name="Metcalf W.W."/>
        </authorList>
    </citation>
    <scope>NUCLEOTIDE SEQUENCE [LARGE SCALE GENOMIC DNA]</scope>
    <source>
        <strain evidence="2">NRRL 3151</strain>
    </source>
</reference>
<organism evidence="1 2">
    <name type="scientific">Streptomyces regalis</name>
    <dbReference type="NCBI Taxonomy" id="68262"/>
    <lineage>
        <taxon>Bacteria</taxon>
        <taxon>Bacillati</taxon>
        <taxon>Actinomycetota</taxon>
        <taxon>Actinomycetes</taxon>
        <taxon>Kitasatosporales</taxon>
        <taxon>Streptomycetaceae</taxon>
        <taxon>Streptomyces</taxon>
    </lineage>
</organism>
<accession>A0A117MN66</accession>
<evidence type="ECO:0000313" key="2">
    <source>
        <dbReference type="Proteomes" id="UP000053923"/>
    </source>
</evidence>
<dbReference type="AlphaFoldDB" id="A0A117MN66"/>
<protein>
    <submittedName>
        <fullName evidence="1">Uncharacterized protein</fullName>
    </submittedName>
</protein>
<sequence length="165" mass="17561">MPASVAPSAGLLASVAAWFWIDLTQAGHVAFLLIAHPPERRPDESPQEIEARMRGLADALTLAAPHKPLPHIGPRLFMHRSADALLSLDDCDYLLRVPIGGEWARFACAGGTVTIAVGLDPLGPGAPLAVVDAYVTERVIEGRLYLGKTRAEHPRSAARPGVIPV</sequence>
<proteinExistence type="predicted"/>
<gene>
    <name evidence="1" type="ORF">ADL12_32380</name>
</gene>
<dbReference type="Proteomes" id="UP000053923">
    <property type="component" value="Unassembled WGS sequence"/>
</dbReference>
<comment type="caution">
    <text evidence="1">The sequence shown here is derived from an EMBL/GenBank/DDBJ whole genome shotgun (WGS) entry which is preliminary data.</text>
</comment>
<evidence type="ECO:0000313" key="1">
    <source>
        <dbReference type="EMBL" id="KUL26652.1"/>
    </source>
</evidence>
<name>A0A117MN66_9ACTN</name>
<dbReference type="EMBL" id="LLZG01000361">
    <property type="protein sequence ID" value="KUL26652.1"/>
    <property type="molecule type" value="Genomic_DNA"/>
</dbReference>
<keyword evidence="2" id="KW-1185">Reference proteome</keyword>